<dbReference type="GO" id="GO:0032259">
    <property type="term" value="P:methylation"/>
    <property type="evidence" value="ECO:0007669"/>
    <property type="project" value="UniProtKB-KW"/>
</dbReference>
<dbReference type="GO" id="GO:0008757">
    <property type="term" value="F:S-adenosylmethionine-dependent methyltransferase activity"/>
    <property type="evidence" value="ECO:0007669"/>
    <property type="project" value="UniProtKB-ARBA"/>
</dbReference>
<dbReference type="SUPFAM" id="SSF53335">
    <property type="entry name" value="S-adenosyl-L-methionine-dependent methyltransferases"/>
    <property type="match status" value="1"/>
</dbReference>
<sequence>MNPIENPMKSCSNEEDDWSQYAMQLVNISVLPMVLKACMELDVLEIIRQNTQISPSQIASQLPCHNPDSAALMLDKMLSLLASYSILICSANQAERFYSLAPVSKYFLRNANGVSLAPLLLANQDKIMIDMWYHMKDAVIEGGLPFNRAYGMDASEYIVKNPSYLQLFKASMSSYNSMFMEKILETYRGFEGLESIVDVGGGDGSILKTIVDKYPSIKGINFDIAPVIAKNDSYPDFMKQWMLHSWGDDHCVRILKNCYEALPEHGKVIVVELVVPEAPESTVDVTSKLQFDLFMMNMNPQGKERTETEFNTLARATGFSYGLRSWDNHNPRCRVTWYPPFPDSYDRL</sequence>
<proteinExistence type="inferred from homology"/>
<comment type="similarity">
    <text evidence="4">Belongs to the class I-like SAM-binding methyltransferase superfamily. Cation-independent O-methyltransferase family. COMT subfamily.</text>
</comment>
<evidence type="ECO:0000256" key="2">
    <source>
        <dbReference type="ARBA" id="ARBA00022679"/>
    </source>
</evidence>
<evidence type="ECO:0000256" key="1">
    <source>
        <dbReference type="ARBA" id="ARBA00022603"/>
    </source>
</evidence>
<feature type="domain" description="O-methyltransferase C-terminal" evidence="6">
    <location>
        <begin position="240"/>
        <end position="320"/>
    </location>
</feature>
<dbReference type="Gene3D" id="1.10.10.10">
    <property type="entry name" value="Winged helix-like DNA-binding domain superfamily/Winged helix DNA-binding domain"/>
    <property type="match status" value="1"/>
</dbReference>
<evidence type="ECO:0000259" key="7">
    <source>
        <dbReference type="Pfam" id="PF08100"/>
    </source>
</evidence>
<dbReference type="AlphaFoldDB" id="A0AAV6XR86"/>
<feature type="domain" description="O-methyltransferase C-terminal" evidence="6">
    <location>
        <begin position="132"/>
        <end position="234"/>
    </location>
</feature>
<dbReference type="InterPro" id="IPR016461">
    <property type="entry name" value="COMT-like"/>
</dbReference>
<dbReference type="PIRSF" id="PIRSF005739">
    <property type="entry name" value="O-mtase"/>
    <property type="match status" value="1"/>
</dbReference>
<keyword evidence="1" id="KW-0489">Methyltransferase</keyword>
<dbReference type="PANTHER" id="PTHR11746">
    <property type="entry name" value="O-METHYLTRANSFERASE"/>
    <property type="match status" value="1"/>
</dbReference>
<feature type="domain" description="O-methyltransferase dimerisation" evidence="7">
    <location>
        <begin position="23"/>
        <end position="109"/>
    </location>
</feature>
<evidence type="ECO:0000313" key="8">
    <source>
        <dbReference type="EMBL" id="KAG8382577.1"/>
    </source>
</evidence>
<keyword evidence="3" id="KW-0949">S-adenosyl-L-methionine</keyword>
<dbReference type="InterPro" id="IPR001077">
    <property type="entry name" value="COMT_C"/>
</dbReference>
<protein>
    <submittedName>
        <fullName evidence="8">Uncharacterized protein</fullName>
    </submittedName>
</protein>
<evidence type="ECO:0000256" key="3">
    <source>
        <dbReference type="ARBA" id="ARBA00022691"/>
    </source>
</evidence>
<evidence type="ECO:0000256" key="5">
    <source>
        <dbReference type="PIRSR" id="PIRSR005739-1"/>
    </source>
</evidence>
<dbReference type="EMBL" id="WHWC01000005">
    <property type="protein sequence ID" value="KAG8382577.1"/>
    <property type="molecule type" value="Genomic_DNA"/>
</dbReference>
<dbReference type="SUPFAM" id="SSF46785">
    <property type="entry name" value="Winged helix' DNA-binding domain"/>
    <property type="match status" value="1"/>
</dbReference>
<dbReference type="InterPro" id="IPR036388">
    <property type="entry name" value="WH-like_DNA-bd_sf"/>
</dbReference>
<dbReference type="FunFam" id="1.10.10.10:FF:000357">
    <property type="entry name" value="Caffeic acid 3-O-methyltransferase"/>
    <property type="match status" value="1"/>
</dbReference>
<dbReference type="Gene3D" id="3.40.50.150">
    <property type="entry name" value="Vaccinia Virus protein VP39"/>
    <property type="match status" value="2"/>
</dbReference>
<organism evidence="8 9">
    <name type="scientific">Buddleja alternifolia</name>
    <dbReference type="NCBI Taxonomy" id="168488"/>
    <lineage>
        <taxon>Eukaryota</taxon>
        <taxon>Viridiplantae</taxon>
        <taxon>Streptophyta</taxon>
        <taxon>Embryophyta</taxon>
        <taxon>Tracheophyta</taxon>
        <taxon>Spermatophyta</taxon>
        <taxon>Magnoliopsida</taxon>
        <taxon>eudicotyledons</taxon>
        <taxon>Gunneridae</taxon>
        <taxon>Pentapetalae</taxon>
        <taxon>asterids</taxon>
        <taxon>lamiids</taxon>
        <taxon>Lamiales</taxon>
        <taxon>Scrophulariaceae</taxon>
        <taxon>Buddlejeae</taxon>
        <taxon>Buddleja</taxon>
    </lineage>
</organism>
<dbReference type="GO" id="GO:0008171">
    <property type="term" value="F:O-methyltransferase activity"/>
    <property type="evidence" value="ECO:0007669"/>
    <property type="project" value="InterPro"/>
</dbReference>
<feature type="active site" description="Proton acceptor" evidence="5">
    <location>
        <position position="244"/>
    </location>
</feature>
<dbReference type="Pfam" id="PF00891">
    <property type="entry name" value="Methyltransf_2"/>
    <property type="match status" value="2"/>
</dbReference>
<dbReference type="GO" id="GO:0046983">
    <property type="term" value="F:protein dimerization activity"/>
    <property type="evidence" value="ECO:0007669"/>
    <property type="project" value="InterPro"/>
</dbReference>
<keyword evidence="2" id="KW-0808">Transferase</keyword>
<dbReference type="Pfam" id="PF08100">
    <property type="entry name" value="Dimerisation"/>
    <property type="match status" value="1"/>
</dbReference>
<dbReference type="InterPro" id="IPR012967">
    <property type="entry name" value="COMT_dimerisation"/>
</dbReference>
<evidence type="ECO:0000259" key="6">
    <source>
        <dbReference type="Pfam" id="PF00891"/>
    </source>
</evidence>
<name>A0AAV6XR86_9LAMI</name>
<keyword evidence="9" id="KW-1185">Reference proteome</keyword>
<dbReference type="GO" id="GO:0009813">
    <property type="term" value="P:flavonoid biosynthetic process"/>
    <property type="evidence" value="ECO:0007669"/>
    <property type="project" value="UniProtKB-ARBA"/>
</dbReference>
<dbReference type="InterPro" id="IPR036390">
    <property type="entry name" value="WH_DNA-bd_sf"/>
</dbReference>
<dbReference type="PROSITE" id="PS51683">
    <property type="entry name" value="SAM_OMT_II"/>
    <property type="match status" value="1"/>
</dbReference>
<dbReference type="Proteomes" id="UP000826271">
    <property type="component" value="Unassembled WGS sequence"/>
</dbReference>
<gene>
    <name evidence="8" type="ORF">BUALT_Bualt05G0092100</name>
</gene>
<reference evidence="8" key="1">
    <citation type="submission" date="2019-10" db="EMBL/GenBank/DDBJ databases">
        <authorList>
            <person name="Zhang R."/>
            <person name="Pan Y."/>
            <person name="Wang J."/>
            <person name="Ma R."/>
            <person name="Yu S."/>
        </authorList>
    </citation>
    <scope>NUCLEOTIDE SEQUENCE</scope>
    <source>
        <strain evidence="8">LA-IB0</strain>
        <tissue evidence="8">Leaf</tissue>
    </source>
</reference>
<comment type="caution">
    <text evidence="8">The sequence shown here is derived from an EMBL/GenBank/DDBJ whole genome shotgun (WGS) entry which is preliminary data.</text>
</comment>
<evidence type="ECO:0000313" key="9">
    <source>
        <dbReference type="Proteomes" id="UP000826271"/>
    </source>
</evidence>
<dbReference type="InterPro" id="IPR029063">
    <property type="entry name" value="SAM-dependent_MTases_sf"/>
</dbReference>
<accession>A0AAV6XR86</accession>
<evidence type="ECO:0000256" key="4">
    <source>
        <dbReference type="ARBA" id="ARBA00034481"/>
    </source>
</evidence>